<dbReference type="Pfam" id="PF00485">
    <property type="entry name" value="PRK"/>
    <property type="match status" value="1"/>
</dbReference>
<keyword evidence="8 14" id="KW-0808">Transferase</keyword>
<accession>A0ABT8ABC7</accession>
<keyword evidence="10 14" id="KW-0418">Kinase</keyword>
<evidence type="ECO:0000313" key="18">
    <source>
        <dbReference type="EMBL" id="MDN3567045.1"/>
    </source>
</evidence>
<evidence type="ECO:0000256" key="1">
    <source>
        <dbReference type="ARBA" id="ARBA00001206"/>
    </source>
</evidence>
<dbReference type="HAMAP" id="MF_00215">
    <property type="entry name" value="Pantothen_kinase_1"/>
    <property type="match status" value="1"/>
</dbReference>
<keyword evidence="19" id="KW-1185">Reference proteome</keyword>
<evidence type="ECO:0000256" key="4">
    <source>
        <dbReference type="ARBA" id="ARBA00006087"/>
    </source>
</evidence>
<keyword evidence="7 14" id="KW-0963">Cytoplasm</keyword>
<gene>
    <name evidence="14 18" type="primary">coaA</name>
    <name evidence="18" type="ORF">QWZ14_21915</name>
</gene>
<reference evidence="19" key="1">
    <citation type="journal article" date="2019" name="Int. J. Syst. Evol. Microbiol.">
        <title>The Global Catalogue of Microorganisms (GCM) 10K type strain sequencing project: providing services to taxonomists for standard genome sequencing and annotation.</title>
        <authorList>
            <consortium name="The Broad Institute Genomics Platform"/>
            <consortium name="The Broad Institute Genome Sequencing Center for Infectious Disease"/>
            <person name="Wu L."/>
            <person name="Ma J."/>
        </authorList>
    </citation>
    <scope>NUCLEOTIDE SEQUENCE [LARGE SCALE GENOMIC DNA]</scope>
    <source>
        <strain evidence="19">CECT 7131</strain>
    </source>
</reference>
<evidence type="ECO:0000256" key="10">
    <source>
        <dbReference type="ARBA" id="ARBA00022777"/>
    </source>
</evidence>
<name>A0ABT8ABC7_9PROT</name>
<sequence>MQAAPLMADPPPAEPRPAAPLLADGLPGDLPGDAPLAEPGYRIFDRAAWAALRANTPLSLTRADIGALRGINDTVSLAEVQDIYLPLSRLLNLQVRAARRLAMAQDSFLGNRAAPPPYIIGIAGSVAVGKSTLARVLQAILARWPDHPRVELVTTDGFLHPTRVLQERGLMRRKGFPESYDLRRMLAFLHALKAGEAEVAAPVYSHLKYDIIPGEAQVLRRPDIVIFEGLNVLQHAAGAAVVASDFFDFSVYLDAGEAEIEAWYIERFLLLQKIAFPKPDSYFHHFAKLPPAEARAVAMGIWQDINLLNLRENIQPTRHRARLVLRKDSEHRIEQVWLRRM</sequence>
<evidence type="ECO:0000256" key="15">
    <source>
        <dbReference type="RuleBase" id="RU003530"/>
    </source>
</evidence>
<comment type="catalytic activity">
    <reaction evidence="1 14 15">
        <text>(R)-pantothenate + ATP = (R)-4'-phosphopantothenate + ADP + H(+)</text>
        <dbReference type="Rhea" id="RHEA:16373"/>
        <dbReference type="ChEBI" id="CHEBI:10986"/>
        <dbReference type="ChEBI" id="CHEBI:15378"/>
        <dbReference type="ChEBI" id="CHEBI:29032"/>
        <dbReference type="ChEBI" id="CHEBI:30616"/>
        <dbReference type="ChEBI" id="CHEBI:456216"/>
        <dbReference type="EC" id="2.7.1.33"/>
    </reaction>
</comment>
<feature type="compositionally biased region" description="Pro residues" evidence="16">
    <location>
        <begin position="8"/>
        <end position="18"/>
    </location>
</feature>
<proteinExistence type="inferred from homology"/>
<evidence type="ECO:0000256" key="8">
    <source>
        <dbReference type="ARBA" id="ARBA00022679"/>
    </source>
</evidence>
<evidence type="ECO:0000256" key="5">
    <source>
        <dbReference type="ARBA" id="ARBA00012102"/>
    </source>
</evidence>
<evidence type="ECO:0000259" key="17">
    <source>
        <dbReference type="Pfam" id="PF00485"/>
    </source>
</evidence>
<feature type="domain" description="Phosphoribulokinase/uridine kinase" evidence="17">
    <location>
        <begin position="119"/>
        <end position="257"/>
    </location>
</feature>
<protein>
    <recommendedName>
        <fullName evidence="6 14">Pantothenate kinase</fullName>
        <ecNumber evidence="5 14">2.7.1.33</ecNumber>
    </recommendedName>
    <alternativeName>
        <fullName evidence="13 14">Pantothenic acid kinase</fullName>
    </alternativeName>
</protein>
<comment type="subcellular location">
    <subcellularLocation>
        <location evidence="2 14 15">Cytoplasm</location>
    </subcellularLocation>
</comment>
<comment type="pathway">
    <text evidence="3 14 15">Cofactor biosynthesis; coenzyme A biosynthesis; CoA from (R)-pantothenate: step 1/5.</text>
</comment>
<keyword evidence="12 14" id="KW-0173">Coenzyme A biosynthesis</keyword>
<dbReference type="Gene3D" id="3.40.50.300">
    <property type="entry name" value="P-loop containing nucleotide triphosphate hydrolases"/>
    <property type="match status" value="1"/>
</dbReference>
<dbReference type="NCBIfam" id="TIGR00554">
    <property type="entry name" value="panK_bact"/>
    <property type="match status" value="1"/>
</dbReference>
<dbReference type="PIRSF" id="PIRSF000545">
    <property type="entry name" value="Pantothenate_kin"/>
    <property type="match status" value="1"/>
</dbReference>
<evidence type="ECO:0000256" key="6">
    <source>
        <dbReference type="ARBA" id="ARBA00015080"/>
    </source>
</evidence>
<dbReference type="PANTHER" id="PTHR10285">
    <property type="entry name" value="URIDINE KINASE"/>
    <property type="match status" value="1"/>
</dbReference>
<evidence type="ECO:0000256" key="13">
    <source>
        <dbReference type="ARBA" id="ARBA00032866"/>
    </source>
</evidence>
<evidence type="ECO:0000313" key="19">
    <source>
        <dbReference type="Proteomes" id="UP001529369"/>
    </source>
</evidence>
<dbReference type="SUPFAM" id="SSF52540">
    <property type="entry name" value="P-loop containing nucleoside triphosphate hydrolases"/>
    <property type="match status" value="1"/>
</dbReference>
<feature type="region of interest" description="Disordered" evidence="16">
    <location>
        <begin position="1"/>
        <end position="23"/>
    </location>
</feature>
<dbReference type="EC" id="2.7.1.33" evidence="5 14"/>
<evidence type="ECO:0000256" key="12">
    <source>
        <dbReference type="ARBA" id="ARBA00022993"/>
    </source>
</evidence>
<evidence type="ECO:0000256" key="3">
    <source>
        <dbReference type="ARBA" id="ARBA00005225"/>
    </source>
</evidence>
<keyword evidence="11 14" id="KW-0067">ATP-binding</keyword>
<comment type="similarity">
    <text evidence="4 14 15">Belongs to the prokaryotic pantothenate kinase family.</text>
</comment>
<comment type="caution">
    <text evidence="18">The sequence shown here is derived from an EMBL/GenBank/DDBJ whole genome shotgun (WGS) entry which is preliminary data.</text>
</comment>
<dbReference type="GO" id="GO:0004594">
    <property type="term" value="F:pantothenate kinase activity"/>
    <property type="evidence" value="ECO:0007669"/>
    <property type="project" value="UniProtKB-EC"/>
</dbReference>
<evidence type="ECO:0000256" key="2">
    <source>
        <dbReference type="ARBA" id="ARBA00004496"/>
    </source>
</evidence>
<evidence type="ECO:0000256" key="14">
    <source>
        <dbReference type="HAMAP-Rule" id="MF_00215"/>
    </source>
</evidence>
<dbReference type="InterPro" id="IPR006083">
    <property type="entry name" value="PRK/URK"/>
</dbReference>
<feature type="binding site" evidence="14">
    <location>
        <begin position="124"/>
        <end position="131"/>
    </location>
    <ligand>
        <name>ATP</name>
        <dbReference type="ChEBI" id="CHEBI:30616"/>
    </ligand>
</feature>
<evidence type="ECO:0000256" key="9">
    <source>
        <dbReference type="ARBA" id="ARBA00022741"/>
    </source>
</evidence>
<evidence type="ECO:0000256" key="7">
    <source>
        <dbReference type="ARBA" id="ARBA00022490"/>
    </source>
</evidence>
<dbReference type="Proteomes" id="UP001529369">
    <property type="component" value="Unassembled WGS sequence"/>
</dbReference>
<dbReference type="InterPro" id="IPR004566">
    <property type="entry name" value="PanK"/>
</dbReference>
<dbReference type="EMBL" id="JAUFPN010000184">
    <property type="protein sequence ID" value="MDN3567045.1"/>
    <property type="molecule type" value="Genomic_DNA"/>
</dbReference>
<evidence type="ECO:0000256" key="11">
    <source>
        <dbReference type="ARBA" id="ARBA00022840"/>
    </source>
</evidence>
<dbReference type="CDD" id="cd02025">
    <property type="entry name" value="PanK"/>
    <property type="match status" value="1"/>
</dbReference>
<keyword evidence="9 14" id="KW-0547">Nucleotide-binding</keyword>
<dbReference type="InterPro" id="IPR027417">
    <property type="entry name" value="P-loop_NTPase"/>
</dbReference>
<evidence type="ECO:0000256" key="16">
    <source>
        <dbReference type="SAM" id="MobiDB-lite"/>
    </source>
</evidence>
<organism evidence="18 19">
    <name type="scientific">Paeniroseomonas aquatica</name>
    <dbReference type="NCBI Taxonomy" id="373043"/>
    <lineage>
        <taxon>Bacteria</taxon>
        <taxon>Pseudomonadati</taxon>
        <taxon>Pseudomonadota</taxon>
        <taxon>Alphaproteobacteria</taxon>
        <taxon>Acetobacterales</taxon>
        <taxon>Acetobacteraceae</taxon>
        <taxon>Paeniroseomonas</taxon>
    </lineage>
</organism>